<dbReference type="PROSITE" id="PS50835">
    <property type="entry name" value="IG_LIKE"/>
    <property type="match status" value="1"/>
</dbReference>
<dbReference type="OrthoDB" id="504170at2759"/>
<keyword evidence="3" id="KW-1185">Reference proteome</keyword>
<accession>A0A3S5AUR6</accession>
<reference evidence="2" key="1">
    <citation type="submission" date="2018-11" db="EMBL/GenBank/DDBJ databases">
        <authorList>
            <consortium name="Pathogen Informatics"/>
        </authorList>
    </citation>
    <scope>NUCLEOTIDE SEQUENCE</scope>
</reference>
<organism evidence="2 3">
    <name type="scientific">Protopolystoma xenopodis</name>
    <dbReference type="NCBI Taxonomy" id="117903"/>
    <lineage>
        <taxon>Eukaryota</taxon>
        <taxon>Metazoa</taxon>
        <taxon>Spiralia</taxon>
        <taxon>Lophotrochozoa</taxon>
        <taxon>Platyhelminthes</taxon>
        <taxon>Monogenea</taxon>
        <taxon>Polyopisthocotylea</taxon>
        <taxon>Polystomatidea</taxon>
        <taxon>Polystomatidae</taxon>
        <taxon>Protopolystoma</taxon>
    </lineage>
</organism>
<evidence type="ECO:0000313" key="2">
    <source>
        <dbReference type="EMBL" id="VEL25802.1"/>
    </source>
</evidence>
<evidence type="ECO:0000313" key="3">
    <source>
        <dbReference type="Proteomes" id="UP000784294"/>
    </source>
</evidence>
<dbReference type="AlphaFoldDB" id="A0A3S5AUR6"/>
<protein>
    <recommendedName>
        <fullName evidence="1">Ig-like domain-containing protein</fullName>
    </recommendedName>
</protein>
<gene>
    <name evidence="2" type="ORF">PXEA_LOCUS19242</name>
</gene>
<evidence type="ECO:0000259" key="1">
    <source>
        <dbReference type="PROSITE" id="PS50835"/>
    </source>
</evidence>
<sequence length="96" mass="11135">MSATVTGYVAGRVEIKRRENRCILKVVRAKPDQEGEYSCVVEGDETYIDVAVEDPDWFFTRDLKAQNALQYDEEVAFECEVNEKEAEVKWIRNDQV</sequence>
<proteinExistence type="predicted"/>
<feature type="domain" description="Ig-like" evidence="1">
    <location>
        <begin position="55"/>
        <end position="96"/>
    </location>
</feature>
<dbReference type="InterPro" id="IPR007110">
    <property type="entry name" value="Ig-like_dom"/>
</dbReference>
<dbReference type="Gene3D" id="2.60.40.10">
    <property type="entry name" value="Immunoglobulins"/>
    <property type="match status" value="1"/>
</dbReference>
<dbReference type="InterPro" id="IPR013783">
    <property type="entry name" value="Ig-like_fold"/>
</dbReference>
<dbReference type="InterPro" id="IPR036179">
    <property type="entry name" value="Ig-like_dom_sf"/>
</dbReference>
<name>A0A3S5AUR6_9PLAT</name>
<dbReference type="SUPFAM" id="SSF48726">
    <property type="entry name" value="Immunoglobulin"/>
    <property type="match status" value="1"/>
</dbReference>
<comment type="caution">
    <text evidence="2">The sequence shown here is derived from an EMBL/GenBank/DDBJ whole genome shotgun (WGS) entry which is preliminary data.</text>
</comment>
<dbReference type="Proteomes" id="UP000784294">
    <property type="component" value="Unassembled WGS sequence"/>
</dbReference>
<dbReference type="EMBL" id="CAAALY010076316">
    <property type="protein sequence ID" value="VEL25802.1"/>
    <property type="molecule type" value="Genomic_DNA"/>
</dbReference>